<sequence>MSNPNRIQSGKPAYKWDAAAAAKQKPMPGMRPAASNNRIEWLYAKEAERLVLVRLILRKAAATARPSSPPAAKVNPP</sequence>
<dbReference type="EnsemblMetazoa" id="ASIC016170-RA">
    <property type="protein sequence ID" value="ASIC016170-PA"/>
    <property type="gene ID" value="ASIC016170"/>
</dbReference>
<protein>
    <submittedName>
        <fullName evidence="2 3">Uncharacterized protein</fullName>
    </submittedName>
</protein>
<dbReference type="Proteomes" id="UP000030765">
    <property type="component" value="Unassembled WGS sequence"/>
</dbReference>
<evidence type="ECO:0000313" key="3">
    <source>
        <dbReference type="EnsemblMetazoa" id="ASIC016170-PA"/>
    </source>
</evidence>
<evidence type="ECO:0000313" key="4">
    <source>
        <dbReference type="Proteomes" id="UP000030765"/>
    </source>
</evidence>
<dbReference type="EMBL" id="KE525337">
    <property type="protein sequence ID" value="KFB48048.1"/>
    <property type="molecule type" value="Genomic_DNA"/>
</dbReference>
<feature type="region of interest" description="Disordered" evidence="1">
    <location>
        <begin position="1"/>
        <end position="32"/>
    </location>
</feature>
<evidence type="ECO:0000313" key="2">
    <source>
        <dbReference type="EMBL" id="KFB48048.1"/>
    </source>
</evidence>
<evidence type="ECO:0000256" key="1">
    <source>
        <dbReference type="SAM" id="MobiDB-lite"/>
    </source>
</evidence>
<gene>
    <name evidence="2" type="ORF">ZHAS_00016170</name>
</gene>
<proteinExistence type="predicted"/>
<name>A0A084WCV4_ANOSI</name>
<accession>A0A084WCV4</accession>
<keyword evidence="4" id="KW-1185">Reference proteome</keyword>
<dbReference type="VEuPathDB" id="VectorBase:ASIC016170"/>
<reference evidence="2 4" key="1">
    <citation type="journal article" date="2014" name="BMC Genomics">
        <title>Genome sequence of Anopheles sinensis provides insight into genetics basis of mosquito competence for malaria parasites.</title>
        <authorList>
            <person name="Zhou D."/>
            <person name="Zhang D."/>
            <person name="Ding G."/>
            <person name="Shi L."/>
            <person name="Hou Q."/>
            <person name="Ye Y."/>
            <person name="Xu Y."/>
            <person name="Zhou H."/>
            <person name="Xiong C."/>
            <person name="Li S."/>
            <person name="Yu J."/>
            <person name="Hong S."/>
            <person name="Yu X."/>
            <person name="Zou P."/>
            <person name="Chen C."/>
            <person name="Chang X."/>
            <person name="Wang W."/>
            <person name="Lv Y."/>
            <person name="Sun Y."/>
            <person name="Ma L."/>
            <person name="Shen B."/>
            <person name="Zhu C."/>
        </authorList>
    </citation>
    <scope>NUCLEOTIDE SEQUENCE [LARGE SCALE GENOMIC DNA]</scope>
</reference>
<organism evidence="2">
    <name type="scientific">Anopheles sinensis</name>
    <name type="common">Mosquito</name>
    <dbReference type="NCBI Taxonomy" id="74873"/>
    <lineage>
        <taxon>Eukaryota</taxon>
        <taxon>Metazoa</taxon>
        <taxon>Ecdysozoa</taxon>
        <taxon>Arthropoda</taxon>
        <taxon>Hexapoda</taxon>
        <taxon>Insecta</taxon>
        <taxon>Pterygota</taxon>
        <taxon>Neoptera</taxon>
        <taxon>Endopterygota</taxon>
        <taxon>Diptera</taxon>
        <taxon>Nematocera</taxon>
        <taxon>Culicoidea</taxon>
        <taxon>Culicidae</taxon>
        <taxon>Anophelinae</taxon>
        <taxon>Anopheles</taxon>
    </lineage>
</organism>
<reference evidence="3" key="2">
    <citation type="submission" date="2020-05" db="UniProtKB">
        <authorList>
            <consortium name="EnsemblMetazoa"/>
        </authorList>
    </citation>
    <scope>IDENTIFICATION</scope>
</reference>
<dbReference type="EMBL" id="ATLV01022888">
    <property type="status" value="NOT_ANNOTATED_CDS"/>
    <property type="molecule type" value="Genomic_DNA"/>
</dbReference>
<dbReference type="AlphaFoldDB" id="A0A084WCV4"/>